<accession>A0A4S8JA18</accession>
<reference evidence="1 2" key="1">
    <citation type="journal article" date="2019" name="Nat. Plants">
        <title>Genome sequencing of Musa balbisiana reveals subgenome evolution and function divergence in polyploid bananas.</title>
        <authorList>
            <person name="Yao X."/>
        </authorList>
    </citation>
    <scope>NUCLEOTIDE SEQUENCE [LARGE SCALE GENOMIC DNA]</scope>
    <source>
        <strain evidence="2">cv. DH-PKW</strain>
        <tissue evidence="1">Leaves</tissue>
    </source>
</reference>
<dbReference type="EMBL" id="PYDT01000006">
    <property type="protein sequence ID" value="THU58089.1"/>
    <property type="molecule type" value="Genomic_DNA"/>
</dbReference>
<dbReference type="AlphaFoldDB" id="A0A4S8JA18"/>
<name>A0A4S8JA18_MUSBA</name>
<evidence type="ECO:0000313" key="1">
    <source>
        <dbReference type="EMBL" id="THU58089.1"/>
    </source>
</evidence>
<keyword evidence="2" id="KW-1185">Reference proteome</keyword>
<protein>
    <submittedName>
        <fullName evidence="1">Uncharacterized protein</fullName>
    </submittedName>
</protein>
<organism evidence="1 2">
    <name type="scientific">Musa balbisiana</name>
    <name type="common">Banana</name>
    <dbReference type="NCBI Taxonomy" id="52838"/>
    <lineage>
        <taxon>Eukaryota</taxon>
        <taxon>Viridiplantae</taxon>
        <taxon>Streptophyta</taxon>
        <taxon>Embryophyta</taxon>
        <taxon>Tracheophyta</taxon>
        <taxon>Spermatophyta</taxon>
        <taxon>Magnoliopsida</taxon>
        <taxon>Liliopsida</taxon>
        <taxon>Zingiberales</taxon>
        <taxon>Musaceae</taxon>
        <taxon>Musa</taxon>
    </lineage>
</organism>
<comment type="caution">
    <text evidence="1">The sequence shown here is derived from an EMBL/GenBank/DDBJ whole genome shotgun (WGS) entry which is preliminary data.</text>
</comment>
<evidence type="ECO:0000313" key="2">
    <source>
        <dbReference type="Proteomes" id="UP000317650"/>
    </source>
</evidence>
<proteinExistence type="predicted"/>
<sequence length="166" mass="18328">MTHIGPTLFKPGRFARQTGLTTHAAQILLHTHLGKEGTVIKLPSTGASDRLPRRACPRFRARAPEVQDVPHACELRDQSQAWARSSLRTLSNALSGPFKIDGRLVLFPITIISSKQEDQELKGNSLNHRRLVCNGLYRKLLPLIEAKEAVPDVFSPTSVPGFLCTT</sequence>
<dbReference type="Proteomes" id="UP000317650">
    <property type="component" value="Chromosome 3"/>
</dbReference>
<gene>
    <name evidence="1" type="ORF">C4D60_Mb03t10510</name>
</gene>